<evidence type="ECO:0000259" key="1">
    <source>
        <dbReference type="Pfam" id="PF06985"/>
    </source>
</evidence>
<dbReference type="InterPro" id="IPR052895">
    <property type="entry name" value="HetReg/Transcr_Mod"/>
</dbReference>
<protein>
    <recommendedName>
        <fullName evidence="1">Heterokaryon incompatibility domain-containing protein</fullName>
    </recommendedName>
</protein>
<dbReference type="EMBL" id="JAPEUR010000145">
    <property type="protein sequence ID" value="KAJ4318199.1"/>
    <property type="molecule type" value="Genomic_DNA"/>
</dbReference>
<evidence type="ECO:0000313" key="2">
    <source>
        <dbReference type="EMBL" id="KAJ4318199.1"/>
    </source>
</evidence>
<keyword evidence="3" id="KW-1185">Reference proteome</keyword>
<gene>
    <name evidence="2" type="ORF">N0V84_006955</name>
</gene>
<dbReference type="AlphaFoldDB" id="A0A9W9BP37"/>
<dbReference type="OrthoDB" id="5386682at2759"/>
<dbReference type="PANTHER" id="PTHR24148">
    <property type="entry name" value="ANKYRIN REPEAT DOMAIN-CONTAINING PROTEIN 39 HOMOLOG-RELATED"/>
    <property type="match status" value="1"/>
</dbReference>
<dbReference type="Pfam" id="PF06985">
    <property type="entry name" value="HET"/>
    <property type="match status" value="1"/>
</dbReference>
<name>A0A9W9BP37_9HYPO</name>
<dbReference type="PANTHER" id="PTHR24148:SF82">
    <property type="entry name" value="HETEROKARYON INCOMPATIBILITY DOMAIN-CONTAINING PROTEIN"/>
    <property type="match status" value="1"/>
</dbReference>
<feature type="domain" description="Heterokaryon incompatibility" evidence="1">
    <location>
        <begin position="59"/>
        <end position="146"/>
    </location>
</feature>
<organism evidence="2 3">
    <name type="scientific">Fusarium piperis</name>
    <dbReference type="NCBI Taxonomy" id="1435070"/>
    <lineage>
        <taxon>Eukaryota</taxon>
        <taxon>Fungi</taxon>
        <taxon>Dikarya</taxon>
        <taxon>Ascomycota</taxon>
        <taxon>Pezizomycotina</taxon>
        <taxon>Sordariomycetes</taxon>
        <taxon>Hypocreomycetidae</taxon>
        <taxon>Hypocreales</taxon>
        <taxon>Nectriaceae</taxon>
        <taxon>Fusarium</taxon>
        <taxon>Fusarium solani species complex</taxon>
    </lineage>
</organism>
<evidence type="ECO:0000313" key="3">
    <source>
        <dbReference type="Proteomes" id="UP001140502"/>
    </source>
</evidence>
<dbReference type="Proteomes" id="UP001140502">
    <property type="component" value="Unassembled WGS sequence"/>
</dbReference>
<accession>A0A9W9BP37</accession>
<reference evidence="2" key="1">
    <citation type="submission" date="2022-10" db="EMBL/GenBank/DDBJ databases">
        <title>Tapping the CABI collections for fungal endophytes: first genome assemblies for Collariella, Neodidymelliopsis, Ascochyta clinopodiicola, Didymella pomorum, Didymosphaeria variabile, Neocosmospora piperis and Neocucurbitaria cava.</title>
        <authorList>
            <person name="Hill R."/>
        </authorList>
    </citation>
    <scope>NUCLEOTIDE SEQUENCE</scope>
    <source>
        <strain evidence="2">IMI 366586</strain>
    </source>
</reference>
<comment type="caution">
    <text evidence="2">The sequence shown here is derived from an EMBL/GenBank/DDBJ whole genome shotgun (WGS) entry which is preliminary data.</text>
</comment>
<dbReference type="InterPro" id="IPR010730">
    <property type="entry name" value="HET"/>
</dbReference>
<proteinExistence type="predicted"/>
<sequence length="412" mass="46969">MTESCISNEPSLSIYKPLRKETNEIRLIEILPSEDADAKVEVRLFQRPLKDVSGQFMPFSYVWGDSTDTKPIKQTRTLLPDILAKGFWDKPTIFWADAICINQQDPEERNHQVQLMKSIYSSTPMALAWLGNVKDSHLALASHQATDPRDRVYGLLDVTETSLEADYTKGTAQVYREFVSAWIDEVKDLNFLLSAQQDYRIARHGPNSLPSWAPDWEAISHKEGDTKNYSNMGFFVDSLFDPHDASEQLSARNAHLCDDLSTLVAPGVVAGKIEEVYPCWLSDTSDTDFALDVFQLAIKYFSKVWKEDIFKGYSAEYDTMDWEDAAAAMEWTWENAREDIEFLRVFTRKYLESRVKFVTNNGYLGIVTAAQVGGDESHYEHVGPCFVVGLMQGETKQMVDRGEVKIETFEIR</sequence>